<accession>A0A7C4D2X2</accession>
<comment type="function">
    <text evidence="10">Catalytic component of the signal peptidase complex (SPC) which catalyzes the cleavage of N-terminal signal sequences from nascent proteins as they are translocated into the lumen of the endoplasmic reticulum. Specifically cleaves N-terminal signal peptides that contain a hydrophobic alpha-helix (h-region) shorter than 18-20 amino acids.</text>
</comment>
<organism evidence="13">
    <name type="scientific">Thermofilum pendens</name>
    <dbReference type="NCBI Taxonomy" id="2269"/>
    <lineage>
        <taxon>Archaea</taxon>
        <taxon>Thermoproteota</taxon>
        <taxon>Thermoprotei</taxon>
        <taxon>Thermofilales</taxon>
        <taxon>Thermofilaceae</taxon>
        <taxon>Thermofilum</taxon>
    </lineage>
</organism>
<evidence type="ECO:0000256" key="7">
    <source>
        <dbReference type="ARBA" id="ARBA00022989"/>
    </source>
</evidence>
<keyword evidence="7 11" id="KW-1133">Transmembrane helix</keyword>
<keyword evidence="6" id="KW-0735">Signal-anchor</keyword>
<evidence type="ECO:0000256" key="9">
    <source>
        <dbReference type="ARBA" id="ARBA00033305"/>
    </source>
</evidence>
<evidence type="ECO:0000256" key="11">
    <source>
        <dbReference type="SAM" id="Phobius"/>
    </source>
</evidence>
<dbReference type="PROSITE" id="PS00501">
    <property type="entry name" value="SPASE_I_1"/>
    <property type="match status" value="1"/>
</dbReference>
<protein>
    <recommendedName>
        <fullName evidence="9">Signal peptidase I</fullName>
    </recommendedName>
</protein>
<dbReference type="SUPFAM" id="SSF51306">
    <property type="entry name" value="LexA/Signal peptidase"/>
    <property type="match status" value="1"/>
</dbReference>
<dbReference type="PANTHER" id="PTHR10806">
    <property type="entry name" value="SIGNAL PEPTIDASE COMPLEX CATALYTIC SUBUNIT SEC11"/>
    <property type="match status" value="1"/>
</dbReference>
<evidence type="ECO:0000256" key="6">
    <source>
        <dbReference type="ARBA" id="ARBA00022968"/>
    </source>
</evidence>
<evidence type="ECO:0000256" key="10">
    <source>
        <dbReference type="ARBA" id="ARBA00045533"/>
    </source>
</evidence>
<dbReference type="GO" id="GO:0016020">
    <property type="term" value="C:membrane"/>
    <property type="evidence" value="ECO:0007669"/>
    <property type="project" value="InterPro"/>
</dbReference>
<keyword evidence="2" id="KW-0645">Protease</keyword>
<sequence length="145" mass="15849">MGHGEKRLRTKSEPSSDILPFIATLAILLLAAIVLAPLMKQWNIVPLAVVSSWSMEPTLHVGDIVVVVKKDKYLPGDIALYRSQQGTIIIHRVLGETLAGSYVMKGDANAYEDSYQPKPEEMVGKAAVVVPYVGAFRLLLPIQLP</sequence>
<keyword evidence="5" id="KW-0256">Endoplasmic reticulum</keyword>
<keyword evidence="4 13" id="KW-0378">Hydrolase</keyword>
<evidence type="ECO:0000256" key="4">
    <source>
        <dbReference type="ARBA" id="ARBA00022801"/>
    </source>
</evidence>
<dbReference type="CDD" id="cd06462">
    <property type="entry name" value="Peptidase_S24_S26"/>
    <property type="match status" value="1"/>
</dbReference>
<dbReference type="Gene3D" id="2.10.109.10">
    <property type="entry name" value="Umud Fragment, subunit A"/>
    <property type="match status" value="1"/>
</dbReference>
<dbReference type="InterPro" id="IPR019533">
    <property type="entry name" value="Peptidase_S26"/>
</dbReference>
<feature type="domain" description="Peptidase S26" evidence="12">
    <location>
        <begin position="26"/>
        <end position="95"/>
    </location>
</feature>
<evidence type="ECO:0000259" key="12">
    <source>
        <dbReference type="Pfam" id="PF10502"/>
    </source>
</evidence>
<evidence type="ECO:0000313" key="13">
    <source>
        <dbReference type="EMBL" id="HGM46962.1"/>
    </source>
</evidence>
<comment type="subcellular location">
    <subcellularLocation>
        <location evidence="1">Endoplasmic reticulum membrane</location>
        <topology evidence="1">Single-pass type II membrane protein</topology>
    </subcellularLocation>
</comment>
<evidence type="ECO:0000256" key="1">
    <source>
        <dbReference type="ARBA" id="ARBA00004648"/>
    </source>
</evidence>
<dbReference type="InterPro" id="IPR001733">
    <property type="entry name" value="Peptidase_S26B"/>
</dbReference>
<dbReference type="GO" id="GO:0004252">
    <property type="term" value="F:serine-type endopeptidase activity"/>
    <property type="evidence" value="ECO:0007669"/>
    <property type="project" value="InterPro"/>
</dbReference>
<gene>
    <name evidence="13" type="ORF">ENU21_04340</name>
</gene>
<keyword evidence="8 11" id="KW-0472">Membrane</keyword>
<dbReference type="GO" id="GO:0006465">
    <property type="term" value="P:signal peptide processing"/>
    <property type="evidence" value="ECO:0007669"/>
    <property type="project" value="InterPro"/>
</dbReference>
<dbReference type="PANTHER" id="PTHR10806:SF6">
    <property type="entry name" value="SIGNAL PEPTIDASE COMPLEX CATALYTIC SUBUNIT SEC11"/>
    <property type="match status" value="1"/>
</dbReference>
<feature type="transmembrane region" description="Helical" evidence="11">
    <location>
        <begin position="18"/>
        <end position="38"/>
    </location>
</feature>
<dbReference type="EMBL" id="DTBQ01000118">
    <property type="protein sequence ID" value="HGM46962.1"/>
    <property type="molecule type" value="Genomic_DNA"/>
</dbReference>
<evidence type="ECO:0000256" key="8">
    <source>
        <dbReference type="ARBA" id="ARBA00023136"/>
    </source>
</evidence>
<dbReference type="InterPro" id="IPR036286">
    <property type="entry name" value="LexA/Signal_pep-like_sf"/>
</dbReference>
<dbReference type="NCBIfam" id="TIGR02228">
    <property type="entry name" value="sigpep_I_arch"/>
    <property type="match status" value="1"/>
</dbReference>
<dbReference type="InterPro" id="IPR019756">
    <property type="entry name" value="Pept_S26A_signal_pept_1_Ser-AS"/>
</dbReference>
<evidence type="ECO:0000256" key="5">
    <source>
        <dbReference type="ARBA" id="ARBA00022824"/>
    </source>
</evidence>
<evidence type="ECO:0000256" key="2">
    <source>
        <dbReference type="ARBA" id="ARBA00022670"/>
    </source>
</evidence>
<proteinExistence type="predicted"/>
<evidence type="ECO:0000256" key="3">
    <source>
        <dbReference type="ARBA" id="ARBA00022692"/>
    </source>
</evidence>
<dbReference type="PRINTS" id="PR00728">
    <property type="entry name" value="SIGNALPTASE"/>
</dbReference>
<reference evidence="13" key="1">
    <citation type="journal article" date="2020" name="mSystems">
        <title>Genome- and Community-Level Interaction Insights into Carbon Utilization and Element Cycling Functions of Hydrothermarchaeota in Hydrothermal Sediment.</title>
        <authorList>
            <person name="Zhou Z."/>
            <person name="Liu Y."/>
            <person name="Xu W."/>
            <person name="Pan J."/>
            <person name="Luo Z.H."/>
            <person name="Li M."/>
        </authorList>
    </citation>
    <scope>NUCLEOTIDE SEQUENCE</scope>
    <source>
        <strain evidence="13">SpSt-649</strain>
    </source>
</reference>
<dbReference type="Pfam" id="PF10502">
    <property type="entry name" value="Peptidase_S26"/>
    <property type="match status" value="1"/>
</dbReference>
<comment type="caution">
    <text evidence="13">The sequence shown here is derived from an EMBL/GenBank/DDBJ whole genome shotgun (WGS) entry which is preliminary data.</text>
</comment>
<dbReference type="AlphaFoldDB" id="A0A7C4D2X2"/>
<keyword evidence="3 11" id="KW-0812">Transmembrane</keyword>
<name>A0A7C4D2X2_THEPE</name>